<name>A0AAD4R8N0_9BILA</name>
<reference evidence="1" key="1">
    <citation type="submission" date="2022-01" db="EMBL/GenBank/DDBJ databases">
        <title>Genome Sequence Resource for Two Populations of Ditylenchus destructor, the Migratory Endoparasitic Phytonematode.</title>
        <authorList>
            <person name="Zhang H."/>
            <person name="Lin R."/>
            <person name="Xie B."/>
        </authorList>
    </citation>
    <scope>NUCLEOTIDE SEQUENCE</scope>
    <source>
        <strain evidence="1">BazhouSP</strain>
    </source>
</reference>
<comment type="caution">
    <text evidence="1">The sequence shown here is derived from an EMBL/GenBank/DDBJ whole genome shotgun (WGS) entry which is preliminary data.</text>
</comment>
<gene>
    <name evidence="1" type="ORF">DdX_07122</name>
</gene>
<accession>A0AAD4R8N0</accession>
<dbReference type="EMBL" id="JAKKPZ010000009">
    <property type="protein sequence ID" value="KAI1717377.1"/>
    <property type="molecule type" value="Genomic_DNA"/>
</dbReference>
<keyword evidence="2" id="KW-1185">Reference proteome</keyword>
<protein>
    <submittedName>
        <fullName evidence="1">Uncharacterized protein</fullName>
    </submittedName>
</protein>
<proteinExistence type="predicted"/>
<dbReference type="AlphaFoldDB" id="A0AAD4R8N0"/>
<organism evidence="1 2">
    <name type="scientific">Ditylenchus destructor</name>
    <dbReference type="NCBI Taxonomy" id="166010"/>
    <lineage>
        <taxon>Eukaryota</taxon>
        <taxon>Metazoa</taxon>
        <taxon>Ecdysozoa</taxon>
        <taxon>Nematoda</taxon>
        <taxon>Chromadorea</taxon>
        <taxon>Rhabditida</taxon>
        <taxon>Tylenchina</taxon>
        <taxon>Tylenchomorpha</taxon>
        <taxon>Sphaerularioidea</taxon>
        <taxon>Anguinidae</taxon>
        <taxon>Anguininae</taxon>
        <taxon>Ditylenchus</taxon>
    </lineage>
</organism>
<sequence>MVPSKCPPPNGSLLPDFGDKLWRQEGESRVNLRPPQTNSADRLLSQLEKLTSATATNSLVVIVGEGRHKVKNLGNIINEPSGLMTVALARSSNGCRSTDFV</sequence>
<dbReference type="Proteomes" id="UP001201812">
    <property type="component" value="Unassembled WGS sequence"/>
</dbReference>
<evidence type="ECO:0000313" key="2">
    <source>
        <dbReference type="Proteomes" id="UP001201812"/>
    </source>
</evidence>
<evidence type="ECO:0000313" key="1">
    <source>
        <dbReference type="EMBL" id="KAI1717377.1"/>
    </source>
</evidence>